<dbReference type="EMBL" id="NIQC01000053">
    <property type="protein sequence ID" value="OWZ82665.1"/>
    <property type="molecule type" value="Genomic_DNA"/>
</dbReference>
<comment type="pathway">
    <text evidence="13">Cofactor biosynthesis; thiamine diphosphate biosynthesis; 4-amino-2-methyl-5-diphosphomethylpyrimidine from 5-amino-1-(5-phospho-D-ribosyl)imidazole: step 2/3.</text>
</comment>
<dbReference type="EC" id="2.7.4.7" evidence="6"/>
<dbReference type="GO" id="GO:0005829">
    <property type="term" value="C:cytosol"/>
    <property type="evidence" value="ECO:0007669"/>
    <property type="project" value="TreeGrafter"/>
</dbReference>
<dbReference type="RefSeq" id="WP_089024619.1">
    <property type="nucleotide sequence ID" value="NZ_NIQC01000053.1"/>
</dbReference>
<dbReference type="GO" id="GO:0008902">
    <property type="term" value="F:hydroxymethylpyrimidine kinase activity"/>
    <property type="evidence" value="ECO:0007669"/>
    <property type="project" value="UniProtKB-EC"/>
</dbReference>
<evidence type="ECO:0000313" key="17">
    <source>
        <dbReference type="EMBL" id="OWZ82665.1"/>
    </source>
</evidence>
<name>A0A226BUM5_9FIRM</name>
<dbReference type="GO" id="GO:0008972">
    <property type="term" value="F:phosphomethylpyrimidine kinase activity"/>
    <property type="evidence" value="ECO:0007669"/>
    <property type="project" value="UniProtKB-EC"/>
</dbReference>
<evidence type="ECO:0000256" key="5">
    <source>
        <dbReference type="ARBA" id="ARBA00012135"/>
    </source>
</evidence>
<evidence type="ECO:0000256" key="9">
    <source>
        <dbReference type="ARBA" id="ARBA00022741"/>
    </source>
</evidence>
<accession>A0A226BUM5</accession>
<proteinExistence type="inferred from homology"/>
<evidence type="ECO:0000256" key="2">
    <source>
        <dbReference type="ARBA" id="ARBA00000565"/>
    </source>
</evidence>
<dbReference type="Proteomes" id="UP000214588">
    <property type="component" value="Unassembled WGS sequence"/>
</dbReference>
<evidence type="ECO:0000313" key="18">
    <source>
        <dbReference type="Proteomes" id="UP000214588"/>
    </source>
</evidence>
<evidence type="ECO:0000256" key="10">
    <source>
        <dbReference type="ARBA" id="ARBA00022777"/>
    </source>
</evidence>
<dbReference type="NCBIfam" id="TIGR00097">
    <property type="entry name" value="HMP-P_kinase"/>
    <property type="match status" value="1"/>
</dbReference>
<dbReference type="InterPro" id="IPR013749">
    <property type="entry name" value="PM/HMP-P_kinase-1"/>
</dbReference>
<keyword evidence="18" id="KW-1185">Reference proteome</keyword>
<dbReference type="GO" id="GO:0005524">
    <property type="term" value="F:ATP binding"/>
    <property type="evidence" value="ECO:0007669"/>
    <property type="project" value="UniProtKB-KW"/>
</dbReference>
<evidence type="ECO:0000256" key="15">
    <source>
        <dbReference type="ARBA" id="ARBA00043176"/>
    </source>
</evidence>
<keyword evidence="8" id="KW-0808">Transferase</keyword>
<evidence type="ECO:0000256" key="3">
    <source>
        <dbReference type="ARBA" id="ARBA00004769"/>
    </source>
</evidence>
<comment type="catalytic activity">
    <reaction evidence="2">
        <text>4-amino-2-methyl-5-(phosphooxymethyl)pyrimidine + ATP = 4-amino-2-methyl-5-(diphosphooxymethyl)pyrimidine + ADP</text>
        <dbReference type="Rhea" id="RHEA:19893"/>
        <dbReference type="ChEBI" id="CHEBI:30616"/>
        <dbReference type="ChEBI" id="CHEBI:57841"/>
        <dbReference type="ChEBI" id="CHEBI:58354"/>
        <dbReference type="ChEBI" id="CHEBI:456216"/>
        <dbReference type="EC" id="2.7.4.7"/>
    </reaction>
</comment>
<comment type="pathway">
    <text evidence="3">Cofactor biosynthesis; thiamine diphosphate biosynthesis; 4-amino-2-methyl-5-diphosphomethylpyrimidine from 5-amino-1-(5-phospho-D-ribosyl)imidazole: step 3/3.</text>
</comment>
<feature type="domain" description="Pyridoxamine kinase/Phosphomethylpyrimidine kinase" evidence="16">
    <location>
        <begin position="14"/>
        <end position="254"/>
    </location>
</feature>
<dbReference type="AlphaFoldDB" id="A0A226BUM5"/>
<dbReference type="SUPFAM" id="SSF53613">
    <property type="entry name" value="Ribokinase-like"/>
    <property type="match status" value="1"/>
</dbReference>
<organism evidence="17 18">
    <name type="scientific">Natranaerobius trueperi</name>
    <dbReference type="NCBI Taxonomy" id="759412"/>
    <lineage>
        <taxon>Bacteria</taxon>
        <taxon>Bacillati</taxon>
        <taxon>Bacillota</taxon>
        <taxon>Clostridia</taxon>
        <taxon>Natranaerobiales</taxon>
        <taxon>Natranaerobiaceae</taxon>
        <taxon>Natranaerobius</taxon>
    </lineage>
</organism>
<keyword evidence="9" id="KW-0547">Nucleotide-binding</keyword>
<sequence>MSKTKVVMSIAGSDSGGGAGIQADLKTFQSLGVFGTTVITGVTAQNTVGVQNAVHIEPSLVAAQFESVAKDMEISAVKTGMLSNAQIVETVSDNIASFPTKPWIVIDPVLAATSVDLLLERQAVSILLEKLIPISDIITPNIPEAEILTDIKIEHSKDLQKVAYKLMETGAKSVLIKGGHSSGKATDHFFWKDEYHTFSAERVGIGSLHGTGCTLGSAICAYLSKTNDLLTSIRFAKKYVTQAINNSFIIGEGSKVLLQSLQSNNC</sequence>
<dbReference type="PANTHER" id="PTHR20858">
    <property type="entry name" value="PHOSPHOMETHYLPYRIMIDINE KINASE"/>
    <property type="match status" value="1"/>
</dbReference>
<evidence type="ECO:0000256" key="14">
    <source>
        <dbReference type="ARBA" id="ARBA00042102"/>
    </source>
</evidence>
<dbReference type="Gene3D" id="3.40.1190.20">
    <property type="match status" value="1"/>
</dbReference>
<dbReference type="FunFam" id="3.40.1190.20:FF:000003">
    <property type="entry name" value="Phosphomethylpyrimidine kinase ThiD"/>
    <property type="match status" value="1"/>
</dbReference>
<dbReference type="GO" id="GO:0009228">
    <property type="term" value="P:thiamine biosynthetic process"/>
    <property type="evidence" value="ECO:0007669"/>
    <property type="project" value="UniProtKB-KW"/>
</dbReference>
<dbReference type="Pfam" id="PF08543">
    <property type="entry name" value="Phos_pyr_kin"/>
    <property type="match status" value="1"/>
</dbReference>
<evidence type="ECO:0000256" key="13">
    <source>
        <dbReference type="ARBA" id="ARBA00037917"/>
    </source>
</evidence>
<keyword evidence="12" id="KW-0784">Thiamine biosynthesis</keyword>
<evidence type="ECO:0000259" key="16">
    <source>
        <dbReference type="Pfam" id="PF08543"/>
    </source>
</evidence>
<dbReference type="PANTHER" id="PTHR20858:SF17">
    <property type="entry name" value="HYDROXYMETHYLPYRIMIDINE_PHOSPHOMETHYLPYRIMIDINE KINASE THI20-RELATED"/>
    <property type="match status" value="1"/>
</dbReference>
<evidence type="ECO:0000256" key="12">
    <source>
        <dbReference type="ARBA" id="ARBA00022977"/>
    </source>
</evidence>
<protein>
    <recommendedName>
        <fullName evidence="7">Hydroxymethylpyrimidine/phosphomethylpyrimidine kinase</fullName>
        <ecNumber evidence="5">2.7.1.49</ecNumber>
        <ecNumber evidence="6">2.7.4.7</ecNumber>
    </recommendedName>
    <alternativeName>
        <fullName evidence="14">Hydroxymethylpyrimidine kinase</fullName>
    </alternativeName>
    <alternativeName>
        <fullName evidence="15">Hydroxymethylpyrimidine phosphate kinase</fullName>
    </alternativeName>
</protein>
<comment type="catalytic activity">
    <reaction evidence="1">
        <text>4-amino-5-hydroxymethyl-2-methylpyrimidine + ATP = 4-amino-2-methyl-5-(phosphooxymethyl)pyrimidine + ADP + H(+)</text>
        <dbReference type="Rhea" id="RHEA:23096"/>
        <dbReference type="ChEBI" id="CHEBI:15378"/>
        <dbReference type="ChEBI" id="CHEBI:16892"/>
        <dbReference type="ChEBI" id="CHEBI:30616"/>
        <dbReference type="ChEBI" id="CHEBI:58354"/>
        <dbReference type="ChEBI" id="CHEBI:456216"/>
        <dbReference type="EC" id="2.7.1.49"/>
    </reaction>
</comment>
<keyword evidence="11" id="KW-0067">ATP-binding</keyword>
<comment type="caution">
    <text evidence="17">The sequence shown here is derived from an EMBL/GenBank/DDBJ whole genome shotgun (WGS) entry which is preliminary data.</text>
</comment>
<dbReference type="CDD" id="cd01169">
    <property type="entry name" value="HMPP_kinase"/>
    <property type="match status" value="1"/>
</dbReference>
<evidence type="ECO:0000256" key="8">
    <source>
        <dbReference type="ARBA" id="ARBA00022679"/>
    </source>
</evidence>
<evidence type="ECO:0000256" key="6">
    <source>
        <dbReference type="ARBA" id="ARBA00012963"/>
    </source>
</evidence>
<keyword evidence="10 17" id="KW-0418">Kinase</keyword>
<evidence type="ECO:0000256" key="11">
    <source>
        <dbReference type="ARBA" id="ARBA00022840"/>
    </source>
</evidence>
<evidence type="ECO:0000256" key="1">
    <source>
        <dbReference type="ARBA" id="ARBA00000151"/>
    </source>
</evidence>
<evidence type="ECO:0000256" key="7">
    <source>
        <dbReference type="ARBA" id="ARBA00019161"/>
    </source>
</evidence>
<dbReference type="InterPro" id="IPR029056">
    <property type="entry name" value="Ribokinase-like"/>
</dbReference>
<gene>
    <name evidence="17" type="primary">thiD</name>
    <name evidence="17" type="ORF">CDO51_12825</name>
</gene>
<dbReference type="EC" id="2.7.1.49" evidence="5"/>
<evidence type="ECO:0000256" key="4">
    <source>
        <dbReference type="ARBA" id="ARBA00009879"/>
    </source>
</evidence>
<dbReference type="InterPro" id="IPR004399">
    <property type="entry name" value="HMP/HMP-P_kinase_dom"/>
</dbReference>
<reference evidence="17 18" key="1">
    <citation type="submission" date="2017-06" db="EMBL/GenBank/DDBJ databases">
        <title>Draft Genome Sequence of Natranaerobius trueperi halophilic, alkalithermophilic bacteria from soda lakes.</title>
        <authorList>
            <person name="Zhao B."/>
        </authorList>
    </citation>
    <scope>NUCLEOTIDE SEQUENCE [LARGE SCALE GENOMIC DNA]</scope>
    <source>
        <strain evidence="17 18">DSM 18760</strain>
    </source>
</reference>
<comment type="similarity">
    <text evidence="4">Belongs to the ThiD family.</text>
</comment>
<dbReference type="OrthoDB" id="9810880at2"/>